<reference evidence="1" key="1">
    <citation type="submission" date="2019-08" db="EMBL/GenBank/DDBJ databases">
        <authorList>
            <person name="Kucharzyk K."/>
            <person name="Murdoch R.W."/>
            <person name="Higgins S."/>
            <person name="Loffler F."/>
        </authorList>
    </citation>
    <scope>NUCLEOTIDE SEQUENCE</scope>
</reference>
<protein>
    <submittedName>
        <fullName evidence="1">Uncharacterized protein</fullName>
    </submittedName>
</protein>
<sequence>MLRNLRFHLRNEVRQQNFALLSCAGVHIAGVFFTIRPHGRIPSLPEMVVQLCNAAGTGLAAVSMIGRKISHRFPFICVFFFLSVLHLSDTPVDAVRRLPLHIIRDMGVNIQRGGRRHMADDG</sequence>
<dbReference type="EMBL" id="VSSQ01123233">
    <property type="protein sequence ID" value="MPN54715.1"/>
    <property type="molecule type" value="Genomic_DNA"/>
</dbReference>
<proteinExistence type="predicted"/>
<evidence type="ECO:0000313" key="1">
    <source>
        <dbReference type="EMBL" id="MPN54715.1"/>
    </source>
</evidence>
<dbReference type="AlphaFoldDB" id="A0A645ITG7"/>
<accession>A0A645ITG7</accession>
<comment type="caution">
    <text evidence="1">The sequence shown here is derived from an EMBL/GenBank/DDBJ whole genome shotgun (WGS) entry which is preliminary data.</text>
</comment>
<organism evidence="1">
    <name type="scientific">bioreactor metagenome</name>
    <dbReference type="NCBI Taxonomy" id="1076179"/>
    <lineage>
        <taxon>unclassified sequences</taxon>
        <taxon>metagenomes</taxon>
        <taxon>ecological metagenomes</taxon>
    </lineage>
</organism>
<name>A0A645ITG7_9ZZZZ</name>
<gene>
    <name evidence="1" type="ORF">SDC9_202392</name>
</gene>